<dbReference type="Ensembl" id="ENSCINT00000002042.3">
    <property type="protein sequence ID" value="ENSCINP00000002042.3"/>
    <property type="gene ID" value="ENSCING00000012565.2"/>
</dbReference>
<reference evidence="9" key="4">
    <citation type="submission" date="2025-09" db="UniProtKB">
        <authorList>
            <consortium name="Ensembl"/>
        </authorList>
    </citation>
    <scope>IDENTIFICATION</scope>
</reference>
<dbReference type="Gene3D" id="3.10.200.10">
    <property type="entry name" value="Alpha carbonic anhydrase"/>
    <property type="match status" value="1"/>
</dbReference>
<reference evidence="9" key="2">
    <citation type="journal article" date="2008" name="Genome Biol.">
        <title>Improved genome assembly and evidence-based global gene model set for the chordate Ciona intestinalis: new insight into intron and operon populations.</title>
        <authorList>
            <person name="Satou Y."/>
            <person name="Mineta K."/>
            <person name="Ogasawara M."/>
            <person name="Sasakura Y."/>
            <person name="Shoguchi E."/>
            <person name="Ueno K."/>
            <person name="Yamada L."/>
            <person name="Matsumoto J."/>
            <person name="Wasserscheid J."/>
            <person name="Dewar K."/>
            <person name="Wiley G.B."/>
            <person name="Macmil S.L."/>
            <person name="Roe B.A."/>
            <person name="Zeller R.W."/>
            <person name="Hastings K.E."/>
            <person name="Lemaire P."/>
            <person name="Lindquist E."/>
            <person name="Endo T."/>
            <person name="Hotta K."/>
            <person name="Inaba K."/>
        </authorList>
    </citation>
    <scope>NUCLEOTIDE SEQUENCE [LARGE SCALE GENOMIC DNA]</scope>
    <source>
        <strain evidence="9">wild type</strain>
    </source>
</reference>
<evidence type="ECO:0000256" key="3">
    <source>
        <dbReference type="ARBA" id="ARBA00012925"/>
    </source>
</evidence>
<protein>
    <recommendedName>
        <fullName evidence="3">carbonic anhydrase</fullName>
        <ecNumber evidence="3">4.2.1.1</ecNumber>
    </recommendedName>
</protein>
<dbReference type="SUPFAM" id="SSF51069">
    <property type="entry name" value="Carbonic anhydrase"/>
    <property type="match status" value="1"/>
</dbReference>
<evidence type="ECO:0000256" key="2">
    <source>
        <dbReference type="ARBA" id="ARBA00010718"/>
    </source>
</evidence>
<keyword evidence="5" id="KW-0862">Zinc</keyword>
<dbReference type="GO" id="GO:0008270">
    <property type="term" value="F:zinc ion binding"/>
    <property type="evidence" value="ECO:0007669"/>
    <property type="project" value="InterPro"/>
</dbReference>
<dbReference type="PROSITE" id="PS51144">
    <property type="entry name" value="ALPHA_CA_2"/>
    <property type="match status" value="1"/>
</dbReference>
<reference evidence="9" key="3">
    <citation type="submission" date="2025-08" db="UniProtKB">
        <authorList>
            <consortium name="Ensembl"/>
        </authorList>
    </citation>
    <scope>IDENTIFICATION</scope>
</reference>
<evidence type="ECO:0000313" key="10">
    <source>
        <dbReference type="Proteomes" id="UP000008144"/>
    </source>
</evidence>
<comment type="similarity">
    <text evidence="2">Belongs to the alpha-carbonic anhydrase family.</text>
</comment>
<dbReference type="OMA" id="INIICGQ"/>
<dbReference type="STRING" id="7719.ENSCINP00000002042"/>
<organism evidence="9 10">
    <name type="scientific">Ciona intestinalis</name>
    <name type="common">Transparent sea squirt</name>
    <name type="synonym">Ascidia intestinalis</name>
    <dbReference type="NCBI Taxonomy" id="7719"/>
    <lineage>
        <taxon>Eukaryota</taxon>
        <taxon>Metazoa</taxon>
        <taxon>Chordata</taxon>
        <taxon>Tunicata</taxon>
        <taxon>Ascidiacea</taxon>
        <taxon>Phlebobranchia</taxon>
        <taxon>Cionidae</taxon>
        <taxon>Ciona</taxon>
    </lineage>
</organism>
<dbReference type="InterPro" id="IPR001148">
    <property type="entry name" value="CA_dom"/>
</dbReference>
<dbReference type="GeneTree" id="ENSGT00940000160385"/>
<evidence type="ECO:0000256" key="4">
    <source>
        <dbReference type="ARBA" id="ARBA00022723"/>
    </source>
</evidence>
<dbReference type="Pfam" id="PF00194">
    <property type="entry name" value="Carb_anhydrase"/>
    <property type="match status" value="1"/>
</dbReference>
<feature type="domain" description="Alpha-carbonic anhydrase" evidence="8">
    <location>
        <begin position="2"/>
        <end position="260"/>
    </location>
</feature>
<evidence type="ECO:0000256" key="7">
    <source>
        <dbReference type="ARBA" id="ARBA00048348"/>
    </source>
</evidence>
<dbReference type="GO" id="GO:0004089">
    <property type="term" value="F:carbonate dehydratase activity"/>
    <property type="evidence" value="ECO:0000318"/>
    <property type="project" value="GO_Central"/>
</dbReference>
<dbReference type="SMART" id="SM01057">
    <property type="entry name" value="Carb_anhydrase"/>
    <property type="match status" value="1"/>
</dbReference>
<dbReference type="GO" id="GO:0005737">
    <property type="term" value="C:cytoplasm"/>
    <property type="evidence" value="ECO:0000318"/>
    <property type="project" value="GO_Central"/>
</dbReference>
<proteinExistence type="inferred from homology"/>
<keyword evidence="4" id="KW-0479">Metal-binding</keyword>
<sequence length="261" mass="29618">MAHWGYAQTILGPEKWYLDYLIGKEGKRQSPIDIKERDLDPKNFPSLDMCYDPSEITKVKNTGTSVKFFSTGTKSGFTGGPFQHRQRLVQFHFHWGAENNRGSEHTINGRPTSAELHFVHYNDKYPDATEAMKHPDGLSVLGVFIDVEDTCNPAYQVLLHNVRKVRYAHTEAHVEGCLDVDGLFPSDKGAFAHYHGSLTTPPLTECVEWINFREITGISQEQMDTFRGLYSTEEGKPAVPLVDNFRPVQPIHGRTVYCRDC</sequence>
<dbReference type="CDD" id="cd00326">
    <property type="entry name" value="alpha_CA"/>
    <property type="match status" value="1"/>
</dbReference>
<evidence type="ECO:0000256" key="5">
    <source>
        <dbReference type="ARBA" id="ARBA00022833"/>
    </source>
</evidence>
<evidence type="ECO:0000259" key="8">
    <source>
        <dbReference type="PROSITE" id="PS51144"/>
    </source>
</evidence>
<dbReference type="InParanoid" id="F7AZY1"/>
<evidence type="ECO:0000313" key="9">
    <source>
        <dbReference type="Ensembl" id="ENSCINP00000002042.3"/>
    </source>
</evidence>
<accession>F7AZY1</accession>
<reference evidence="10" key="1">
    <citation type="journal article" date="2002" name="Science">
        <title>The draft genome of Ciona intestinalis: insights into chordate and vertebrate origins.</title>
        <authorList>
            <person name="Dehal P."/>
            <person name="Satou Y."/>
            <person name="Campbell R.K."/>
            <person name="Chapman J."/>
            <person name="Degnan B."/>
            <person name="De Tomaso A."/>
            <person name="Davidson B."/>
            <person name="Di Gregorio A."/>
            <person name="Gelpke M."/>
            <person name="Goodstein D.M."/>
            <person name="Harafuji N."/>
            <person name="Hastings K.E."/>
            <person name="Ho I."/>
            <person name="Hotta K."/>
            <person name="Huang W."/>
            <person name="Kawashima T."/>
            <person name="Lemaire P."/>
            <person name="Martinez D."/>
            <person name="Meinertzhagen I.A."/>
            <person name="Necula S."/>
            <person name="Nonaka M."/>
            <person name="Putnam N."/>
            <person name="Rash S."/>
            <person name="Saiga H."/>
            <person name="Satake M."/>
            <person name="Terry A."/>
            <person name="Yamada L."/>
            <person name="Wang H.G."/>
            <person name="Awazu S."/>
            <person name="Azumi K."/>
            <person name="Boore J."/>
            <person name="Branno M."/>
            <person name="Chin-Bow S."/>
            <person name="DeSantis R."/>
            <person name="Doyle S."/>
            <person name="Francino P."/>
            <person name="Keys D.N."/>
            <person name="Haga S."/>
            <person name="Hayashi H."/>
            <person name="Hino K."/>
            <person name="Imai K.S."/>
            <person name="Inaba K."/>
            <person name="Kano S."/>
            <person name="Kobayashi K."/>
            <person name="Kobayashi M."/>
            <person name="Lee B.I."/>
            <person name="Makabe K.W."/>
            <person name="Manohar C."/>
            <person name="Matassi G."/>
            <person name="Medina M."/>
            <person name="Mochizuki Y."/>
            <person name="Mount S."/>
            <person name="Morishita T."/>
            <person name="Miura S."/>
            <person name="Nakayama A."/>
            <person name="Nishizaka S."/>
            <person name="Nomoto H."/>
            <person name="Ohta F."/>
            <person name="Oishi K."/>
            <person name="Rigoutsos I."/>
            <person name="Sano M."/>
            <person name="Sasaki A."/>
            <person name="Sasakura Y."/>
            <person name="Shoguchi E."/>
            <person name="Shin-i T."/>
            <person name="Spagnuolo A."/>
            <person name="Stainier D."/>
            <person name="Suzuki M.M."/>
            <person name="Tassy O."/>
            <person name="Takatori N."/>
            <person name="Tokuoka M."/>
            <person name="Yagi K."/>
            <person name="Yoshizaki F."/>
            <person name="Wada S."/>
            <person name="Zhang C."/>
            <person name="Hyatt P.D."/>
            <person name="Larimer F."/>
            <person name="Detter C."/>
            <person name="Doggett N."/>
            <person name="Glavina T."/>
            <person name="Hawkins T."/>
            <person name="Richardson P."/>
            <person name="Lucas S."/>
            <person name="Kohara Y."/>
            <person name="Levine M."/>
            <person name="Satoh N."/>
            <person name="Rokhsar D.S."/>
        </authorList>
    </citation>
    <scope>NUCLEOTIDE SEQUENCE [LARGE SCALE GENOMIC DNA]</scope>
</reference>
<evidence type="ECO:0000256" key="1">
    <source>
        <dbReference type="ARBA" id="ARBA00001947"/>
    </source>
</evidence>
<dbReference type="Proteomes" id="UP000008144">
    <property type="component" value="Chromosome 1"/>
</dbReference>
<dbReference type="PANTHER" id="PTHR18952">
    <property type="entry name" value="CARBONIC ANHYDRASE"/>
    <property type="match status" value="1"/>
</dbReference>
<dbReference type="PANTHER" id="PTHR18952:SF141">
    <property type="entry name" value="CARBONIC ANHYDRASE"/>
    <property type="match status" value="1"/>
</dbReference>
<dbReference type="EMBL" id="EAAA01000338">
    <property type="status" value="NOT_ANNOTATED_CDS"/>
    <property type="molecule type" value="Genomic_DNA"/>
</dbReference>
<dbReference type="EC" id="4.2.1.1" evidence="3"/>
<comment type="catalytic activity">
    <reaction evidence="7">
        <text>hydrogencarbonate + H(+) = CO2 + H2O</text>
        <dbReference type="Rhea" id="RHEA:10748"/>
        <dbReference type="ChEBI" id="CHEBI:15377"/>
        <dbReference type="ChEBI" id="CHEBI:15378"/>
        <dbReference type="ChEBI" id="CHEBI:16526"/>
        <dbReference type="ChEBI" id="CHEBI:17544"/>
        <dbReference type="EC" id="4.2.1.1"/>
    </reaction>
</comment>
<dbReference type="AlphaFoldDB" id="F7AZY1"/>
<name>F7AZY1_CIOIN</name>
<keyword evidence="10" id="KW-1185">Reference proteome</keyword>
<dbReference type="InterPro" id="IPR023561">
    <property type="entry name" value="Carbonic_anhydrase_a-class"/>
</dbReference>
<dbReference type="HOGENOM" id="CLU_039326_2_1_1"/>
<keyword evidence="6" id="KW-0456">Lyase</keyword>
<evidence type="ECO:0000256" key="6">
    <source>
        <dbReference type="ARBA" id="ARBA00023239"/>
    </source>
</evidence>
<comment type="cofactor">
    <cofactor evidence="1">
        <name>Zn(2+)</name>
        <dbReference type="ChEBI" id="CHEBI:29105"/>
    </cofactor>
</comment>
<dbReference type="InterPro" id="IPR036398">
    <property type="entry name" value="CA_dom_sf"/>
</dbReference>